<accession>A0A6L8V7I3</accession>
<evidence type="ECO:0000313" key="2">
    <source>
        <dbReference type="Proteomes" id="UP000481087"/>
    </source>
</evidence>
<name>A0A6L8V7I3_9BACL</name>
<reference evidence="1 2" key="1">
    <citation type="submission" date="2019-12" db="EMBL/GenBank/DDBJ databases">
        <title>Paenibacillus sp. nov. sp. isolated from soil.</title>
        <authorList>
            <person name="Kim J."/>
            <person name="Jeong S.E."/>
            <person name="Jung H.S."/>
            <person name="Jeon C.O."/>
        </authorList>
    </citation>
    <scope>NUCLEOTIDE SEQUENCE [LARGE SCALE GENOMIC DNA]</scope>
    <source>
        <strain evidence="1 2">5J-6</strain>
    </source>
</reference>
<protein>
    <submittedName>
        <fullName evidence="1">Uncharacterized protein</fullName>
    </submittedName>
</protein>
<comment type="caution">
    <text evidence="1">The sequence shown here is derived from an EMBL/GenBank/DDBJ whole genome shotgun (WGS) entry which is preliminary data.</text>
</comment>
<dbReference type="RefSeq" id="WP_161409811.1">
    <property type="nucleotide sequence ID" value="NZ_WTUZ01000022.1"/>
</dbReference>
<dbReference type="Proteomes" id="UP000481087">
    <property type="component" value="Unassembled WGS sequence"/>
</dbReference>
<evidence type="ECO:0000313" key="1">
    <source>
        <dbReference type="EMBL" id="MZQ85581.1"/>
    </source>
</evidence>
<sequence length="61" mass="7060">MGILLDTVKFLKKQKSSAQTTPDHIYHVEELFIEDQGPPIEAHINSEFWHVSQPKLSSRKE</sequence>
<organism evidence="1 2">
    <name type="scientific">Paenibacillus silvestris</name>
    <dbReference type="NCBI Taxonomy" id="2606219"/>
    <lineage>
        <taxon>Bacteria</taxon>
        <taxon>Bacillati</taxon>
        <taxon>Bacillota</taxon>
        <taxon>Bacilli</taxon>
        <taxon>Bacillales</taxon>
        <taxon>Paenibacillaceae</taxon>
        <taxon>Paenibacillus</taxon>
    </lineage>
</organism>
<dbReference type="AlphaFoldDB" id="A0A6L8V7I3"/>
<dbReference type="EMBL" id="WTUZ01000022">
    <property type="protein sequence ID" value="MZQ85581.1"/>
    <property type="molecule type" value="Genomic_DNA"/>
</dbReference>
<proteinExistence type="predicted"/>
<keyword evidence="2" id="KW-1185">Reference proteome</keyword>
<gene>
    <name evidence="1" type="ORF">GQF01_26015</name>
</gene>